<organism evidence="1 2">
    <name type="scientific">Daphnia pulex</name>
    <name type="common">Water flea</name>
    <dbReference type="NCBI Taxonomy" id="6669"/>
    <lineage>
        <taxon>Eukaryota</taxon>
        <taxon>Metazoa</taxon>
        <taxon>Ecdysozoa</taxon>
        <taxon>Arthropoda</taxon>
        <taxon>Crustacea</taxon>
        <taxon>Branchiopoda</taxon>
        <taxon>Diplostraca</taxon>
        <taxon>Cladocera</taxon>
        <taxon>Anomopoda</taxon>
        <taxon>Daphniidae</taxon>
        <taxon>Daphnia</taxon>
    </lineage>
</organism>
<dbReference type="EMBL" id="GL732525">
    <property type="protein sequence ID" value="EFX88566.1"/>
    <property type="molecule type" value="Genomic_DNA"/>
</dbReference>
<sequence>MGQPELQQVLATSSVEFCSLASNDRICSFGGEDSFLRSRAFLSDEGSEQNQSIQQQCIEFTKFWSIGRRLLLLVDLTAINDVYASCAPLPSTG</sequence>
<dbReference type="InParanoid" id="E9FVJ7"/>
<dbReference type="KEGG" id="dpx:DAPPUDRAFT_233723"/>
<keyword evidence="2" id="KW-1185">Reference proteome</keyword>
<name>E9FVJ7_DAPPU</name>
<dbReference type="HOGENOM" id="CLU_2401873_0_0_1"/>
<dbReference type="Proteomes" id="UP000000305">
    <property type="component" value="Unassembled WGS sequence"/>
</dbReference>
<dbReference type="AlphaFoldDB" id="E9FVJ7"/>
<proteinExistence type="predicted"/>
<reference evidence="1 2" key="1">
    <citation type="journal article" date="2011" name="Science">
        <title>The ecoresponsive genome of Daphnia pulex.</title>
        <authorList>
            <person name="Colbourne J.K."/>
            <person name="Pfrender M.E."/>
            <person name="Gilbert D."/>
            <person name="Thomas W.K."/>
            <person name="Tucker A."/>
            <person name="Oakley T.H."/>
            <person name="Tokishita S."/>
            <person name="Aerts A."/>
            <person name="Arnold G.J."/>
            <person name="Basu M.K."/>
            <person name="Bauer D.J."/>
            <person name="Caceres C.E."/>
            <person name="Carmel L."/>
            <person name="Casola C."/>
            <person name="Choi J.H."/>
            <person name="Detter J.C."/>
            <person name="Dong Q."/>
            <person name="Dusheyko S."/>
            <person name="Eads B.D."/>
            <person name="Frohlich T."/>
            <person name="Geiler-Samerotte K.A."/>
            <person name="Gerlach D."/>
            <person name="Hatcher P."/>
            <person name="Jogdeo S."/>
            <person name="Krijgsveld J."/>
            <person name="Kriventseva E.V."/>
            <person name="Kultz D."/>
            <person name="Laforsch C."/>
            <person name="Lindquist E."/>
            <person name="Lopez J."/>
            <person name="Manak J.R."/>
            <person name="Muller J."/>
            <person name="Pangilinan J."/>
            <person name="Patwardhan R.P."/>
            <person name="Pitluck S."/>
            <person name="Pritham E.J."/>
            <person name="Rechtsteiner A."/>
            <person name="Rho M."/>
            <person name="Rogozin I.B."/>
            <person name="Sakarya O."/>
            <person name="Salamov A."/>
            <person name="Schaack S."/>
            <person name="Shapiro H."/>
            <person name="Shiga Y."/>
            <person name="Skalitzky C."/>
            <person name="Smith Z."/>
            <person name="Souvorov A."/>
            <person name="Sung W."/>
            <person name="Tang Z."/>
            <person name="Tsuchiya D."/>
            <person name="Tu H."/>
            <person name="Vos H."/>
            <person name="Wang M."/>
            <person name="Wolf Y.I."/>
            <person name="Yamagata H."/>
            <person name="Yamada T."/>
            <person name="Ye Y."/>
            <person name="Shaw J.R."/>
            <person name="Andrews J."/>
            <person name="Crease T.J."/>
            <person name="Tang H."/>
            <person name="Lucas S.M."/>
            <person name="Robertson H.M."/>
            <person name="Bork P."/>
            <person name="Koonin E.V."/>
            <person name="Zdobnov E.M."/>
            <person name="Grigoriev I.V."/>
            <person name="Lynch M."/>
            <person name="Boore J.L."/>
        </authorList>
    </citation>
    <scope>NUCLEOTIDE SEQUENCE [LARGE SCALE GENOMIC DNA]</scope>
</reference>
<protein>
    <submittedName>
        <fullName evidence="1">Uncharacterized protein</fullName>
    </submittedName>
</protein>
<evidence type="ECO:0000313" key="1">
    <source>
        <dbReference type="EMBL" id="EFX88566.1"/>
    </source>
</evidence>
<accession>E9FVJ7</accession>
<evidence type="ECO:0000313" key="2">
    <source>
        <dbReference type="Proteomes" id="UP000000305"/>
    </source>
</evidence>
<gene>
    <name evidence="1" type="ORF">DAPPUDRAFT_233723</name>
</gene>